<evidence type="ECO:0000256" key="1">
    <source>
        <dbReference type="SAM" id="SignalP"/>
    </source>
</evidence>
<organism evidence="2 3">
    <name type="scientific">Starmerella bacillaris</name>
    <name type="common">Yeast</name>
    <name type="synonym">Candida zemplinina</name>
    <dbReference type="NCBI Taxonomy" id="1247836"/>
    <lineage>
        <taxon>Eukaryota</taxon>
        <taxon>Fungi</taxon>
        <taxon>Dikarya</taxon>
        <taxon>Ascomycota</taxon>
        <taxon>Saccharomycotina</taxon>
        <taxon>Dipodascomycetes</taxon>
        <taxon>Dipodascales</taxon>
        <taxon>Trichomonascaceae</taxon>
        <taxon>Starmerella</taxon>
    </lineage>
</organism>
<keyword evidence="3" id="KW-1185">Reference proteome</keyword>
<gene>
    <name evidence="2" type="ORF">DASB73_038000</name>
</gene>
<keyword evidence="1" id="KW-0732">Signal</keyword>
<feature type="signal peptide" evidence="1">
    <location>
        <begin position="1"/>
        <end position="15"/>
    </location>
</feature>
<evidence type="ECO:0000313" key="3">
    <source>
        <dbReference type="Proteomes" id="UP001362899"/>
    </source>
</evidence>
<dbReference type="AlphaFoldDB" id="A0AAV5RPJ3"/>
<dbReference type="Proteomes" id="UP001362899">
    <property type="component" value="Unassembled WGS sequence"/>
</dbReference>
<feature type="chain" id="PRO_5043854024" evidence="1">
    <location>
        <begin position="16"/>
        <end position="161"/>
    </location>
</feature>
<name>A0AAV5RPJ3_STABA</name>
<protein>
    <submittedName>
        <fullName evidence="2">Uncharacterized protein</fullName>
    </submittedName>
</protein>
<accession>A0AAV5RPJ3</accession>
<evidence type="ECO:0000313" key="2">
    <source>
        <dbReference type="EMBL" id="GMM52837.1"/>
    </source>
</evidence>
<dbReference type="EMBL" id="BTGC01000008">
    <property type="protein sequence ID" value="GMM52837.1"/>
    <property type="molecule type" value="Genomic_DNA"/>
</dbReference>
<reference evidence="2 3" key="1">
    <citation type="journal article" date="2023" name="Elife">
        <title>Identification of key yeast species and microbe-microbe interactions impacting larval growth of Drosophila in the wild.</title>
        <authorList>
            <person name="Mure A."/>
            <person name="Sugiura Y."/>
            <person name="Maeda R."/>
            <person name="Honda K."/>
            <person name="Sakurai N."/>
            <person name="Takahashi Y."/>
            <person name="Watada M."/>
            <person name="Katoh T."/>
            <person name="Gotoh A."/>
            <person name="Gotoh Y."/>
            <person name="Taniguchi I."/>
            <person name="Nakamura K."/>
            <person name="Hayashi T."/>
            <person name="Katayama T."/>
            <person name="Uemura T."/>
            <person name="Hattori Y."/>
        </authorList>
    </citation>
    <scope>NUCLEOTIDE SEQUENCE [LARGE SCALE GENOMIC DNA]</scope>
    <source>
        <strain evidence="2 3">SB-73</strain>
    </source>
</reference>
<dbReference type="InterPro" id="IPR019433">
    <property type="entry name" value="GPI_ManTrfase_II_coact_Pga1"/>
</dbReference>
<proteinExistence type="predicted"/>
<sequence>MKFLSLILFIACALANTEVVSFMYTGPTYDVVTPPRAIAPLVTFEGGFDFEESISTSYKIRLQNVTYGKQYVARICWPASQPADVSIEFDKKDGSLIVTGSRENIVALKRDVSTIVQFNVHLSPTIAFGILPLDIIPNIKSVFMGFGLSSAFVYLLNSCIS</sequence>
<dbReference type="Pfam" id="PF10333">
    <property type="entry name" value="Pga1"/>
    <property type="match status" value="1"/>
</dbReference>
<comment type="caution">
    <text evidence="2">The sequence shown here is derived from an EMBL/GenBank/DDBJ whole genome shotgun (WGS) entry which is preliminary data.</text>
</comment>